<dbReference type="InterPro" id="IPR050774">
    <property type="entry name" value="KCMF1/Dystrophin"/>
</dbReference>
<dbReference type="SUPFAM" id="SSF57850">
    <property type="entry name" value="RING/U-box"/>
    <property type="match status" value="1"/>
</dbReference>
<comment type="caution">
    <text evidence="18">The sequence shown here is derived from an EMBL/GenBank/DDBJ whole genome shotgun (WGS) entry which is preliminary data.</text>
</comment>
<dbReference type="PROSITE" id="PS50020">
    <property type="entry name" value="WW_DOMAIN_2"/>
    <property type="match status" value="1"/>
</dbReference>
<feature type="coiled-coil region" evidence="13">
    <location>
        <begin position="1091"/>
        <end position="1121"/>
    </location>
</feature>
<dbReference type="Pfam" id="PF00569">
    <property type="entry name" value="ZZ"/>
    <property type="match status" value="1"/>
</dbReference>
<feature type="region of interest" description="Disordered" evidence="14">
    <location>
        <begin position="304"/>
        <end position="402"/>
    </location>
</feature>
<keyword evidence="10" id="KW-0009">Actin-binding</keyword>
<dbReference type="CDD" id="cd02334">
    <property type="entry name" value="ZZ_dystrophin"/>
    <property type="match status" value="1"/>
</dbReference>
<keyword evidence="13" id="KW-0175">Coiled coil</keyword>
<keyword evidence="9" id="KW-0472">Membrane</keyword>
<dbReference type="SMART" id="SM00150">
    <property type="entry name" value="SPEC"/>
    <property type="match status" value="8"/>
</dbReference>
<dbReference type="GO" id="GO:0005856">
    <property type="term" value="C:cytoskeleton"/>
    <property type="evidence" value="ECO:0007669"/>
    <property type="project" value="UniProtKB-SubCell"/>
</dbReference>
<evidence type="ECO:0000256" key="8">
    <source>
        <dbReference type="ARBA" id="ARBA00022837"/>
    </source>
</evidence>
<dbReference type="PROSITE" id="PS50021">
    <property type="entry name" value="CH"/>
    <property type="match status" value="1"/>
</dbReference>
<evidence type="ECO:0000256" key="10">
    <source>
        <dbReference type="ARBA" id="ARBA00023203"/>
    </source>
</evidence>
<dbReference type="Pfam" id="PF09069">
    <property type="entry name" value="EF-hand_3"/>
    <property type="match status" value="1"/>
</dbReference>
<dbReference type="InterPro" id="IPR015154">
    <property type="entry name" value="EF-hand_dom_typ2"/>
</dbReference>
<feature type="coiled-coil region" evidence="13">
    <location>
        <begin position="2659"/>
        <end position="2689"/>
    </location>
</feature>
<feature type="region of interest" description="Disordered" evidence="14">
    <location>
        <begin position="244"/>
        <end position="273"/>
    </location>
</feature>
<dbReference type="Gene3D" id="1.10.238.10">
    <property type="entry name" value="EF-hand"/>
    <property type="match status" value="2"/>
</dbReference>
<dbReference type="InterPro" id="IPR000433">
    <property type="entry name" value="Znf_ZZ"/>
</dbReference>
<feature type="domain" description="Calponin-homology (CH)" evidence="16">
    <location>
        <begin position="128"/>
        <end position="233"/>
    </location>
</feature>
<evidence type="ECO:0000256" key="13">
    <source>
        <dbReference type="SAM" id="Coils"/>
    </source>
</evidence>
<feature type="compositionally biased region" description="Basic and acidic residues" evidence="14">
    <location>
        <begin position="2512"/>
        <end position="2522"/>
    </location>
</feature>
<dbReference type="SUPFAM" id="SSF46966">
    <property type="entry name" value="Spectrin repeat"/>
    <property type="match status" value="8"/>
</dbReference>
<dbReference type="InterPro" id="IPR011992">
    <property type="entry name" value="EF-hand-dom_pair"/>
</dbReference>
<dbReference type="GO" id="GO:0003779">
    <property type="term" value="F:actin binding"/>
    <property type="evidence" value="ECO:0007669"/>
    <property type="project" value="UniProtKB-KW"/>
</dbReference>
<dbReference type="InterPro" id="IPR018159">
    <property type="entry name" value="Spectrin/alpha-actinin"/>
</dbReference>
<dbReference type="Pfam" id="PF00435">
    <property type="entry name" value="Spectrin"/>
    <property type="match status" value="2"/>
</dbReference>
<feature type="coiled-coil region" evidence="13">
    <location>
        <begin position="927"/>
        <end position="961"/>
    </location>
</feature>
<dbReference type="Gene3D" id="1.10.418.10">
    <property type="entry name" value="Calponin-like domain"/>
    <property type="match status" value="1"/>
</dbReference>
<dbReference type="SUPFAM" id="SSF51045">
    <property type="entry name" value="WW domain"/>
    <property type="match status" value="1"/>
</dbReference>
<dbReference type="InterPro" id="IPR001202">
    <property type="entry name" value="WW_dom"/>
</dbReference>
<evidence type="ECO:0000313" key="18">
    <source>
        <dbReference type="EMBL" id="CAJ0594677.1"/>
    </source>
</evidence>
<dbReference type="Pfam" id="PF09068">
    <property type="entry name" value="EF-hand_2"/>
    <property type="match status" value="1"/>
</dbReference>
<dbReference type="InterPro" id="IPR043145">
    <property type="entry name" value="Znf_ZZ_sf"/>
</dbReference>
<feature type="coiled-coil region" evidence="13">
    <location>
        <begin position="1460"/>
        <end position="1540"/>
    </location>
</feature>
<feature type="coiled-coil region" evidence="13">
    <location>
        <begin position="2068"/>
        <end position="2132"/>
    </location>
</feature>
<feature type="compositionally biased region" description="Basic and acidic residues" evidence="14">
    <location>
        <begin position="1963"/>
        <end position="1982"/>
    </location>
</feature>
<feature type="compositionally biased region" description="Basic and acidic residues" evidence="14">
    <location>
        <begin position="2009"/>
        <end position="2022"/>
    </location>
</feature>
<dbReference type="CDD" id="cd16242">
    <property type="entry name" value="EFh_DMD_like"/>
    <property type="match status" value="1"/>
</dbReference>
<dbReference type="Pfam" id="PF23729">
    <property type="entry name" value="Spectrin_Dys-1"/>
    <property type="match status" value="1"/>
</dbReference>
<feature type="compositionally biased region" description="Polar residues" evidence="14">
    <location>
        <begin position="341"/>
        <end position="351"/>
    </location>
</feature>
<feature type="domain" description="WW" evidence="15">
    <location>
        <begin position="3105"/>
        <end position="3139"/>
    </location>
</feature>
<evidence type="ECO:0000256" key="5">
    <source>
        <dbReference type="ARBA" id="ARBA00022723"/>
    </source>
</evidence>
<accession>A0AA36GM87</accession>
<proteinExistence type="predicted"/>
<name>A0AA36GM87_CYLNA</name>
<dbReference type="CDD" id="cd00201">
    <property type="entry name" value="WW"/>
    <property type="match status" value="1"/>
</dbReference>
<feature type="region of interest" description="Disordered" evidence="14">
    <location>
        <begin position="1902"/>
        <end position="2041"/>
    </location>
</feature>
<dbReference type="SMART" id="SM00291">
    <property type="entry name" value="ZnF_ZZ"/>
    <property type="match status" value="1"/>
</dbReference>
<keyword evidence="8" id="KW-0106">Calcium</keyword>
<dbReference type="GO" id="GO:0042383">
    <property type="term" value="C:sarcolemma"/>
    <property type="evidence" value="ECO:0007669"/>
    <property type="project" value="UniProtKB-SubCell"/>
</dbReference>
<dbReference type="PANTHER" id="PTHR12268">
    <property type="entry name" value="E3 UBIQUITIN-PROTEIN LIGASE KCMF1"/>
    <property type="match status" value="1"/>
</dbReference>
<evidence type="ECO:0000256" key="6">
    <source>
        <dbReference type="ARBA" id="ARBA00022771"/>
    </source>
</evidence>
<dbReference type="InterPro" id="IPR036872">
    <property type="entry name" value="CH_dom_sf"/>
</dbReference>
<keyword evidence="5" id="KW-0479">Metal-binding</keyword>
<feature type="coiled-coil region" evidence="13">
    <location>
        <begin position="836"/>
        <end position="863"/>
    </location>
</feature>
<dbReference type="InterPro" id="IPR036020">
    <property type="entry name" value="WW_dom_sf"/>
</dbReference>
<dbReference type="SMART" id="SM00456">
    <property type="entry name" value="WW"/>
    <property type="match status" value="1"/>
</dbReference>
<dbReference type="Proteomes" id="UP001176961">
    <property type="component" value="Unassembled WGS sequence"/>
</dbReference>
<dbReference type="Pfam" id="PF00397">
    <property type="entry name" value="WW"/>
    <property type="match status" value="1"/>
</dbReference>
<dbReference type="CDD" id="cd00176">
    <property type="entry name" value="SPEC"/>
    <property type="match status" value="2"/>
</dbReference>
<dbReference type="InterPro" id="IPR001715">
    <property type="entry name" value="CH_dom"/>
</dbReference>
<keyword evidence="7" id="KW-0862">Zinc</keyword>
<dbReference type="SMART" id="SM00033">
    <property type="entry name" value="CH"/>
    <property type="match status" value="1"/>
</dbReference>
<dbReference type="PROSITE" id="PS50135">
    <property type="entry name" value="ZF_ZZ_2"/>
    <property type="match status" value="1"/>
</dbReference>
<evidence type="ECO:0000256" key="11">
    <source>
        <dbReference type="ARBA" id="ARBA00023212"/>
    </source>
</evidence>
<dbReference type="GO" id="GO:0046716">
    <property type="term" value="P:muscle cell cellular homeostasis"/>
    <property type="evidence" value="ECO:0007669"/>
    <property type="project" value="UniProtKB-ARBA"/>
</dbReference>
<reference evidence="18" key="1">
    <citation type="submission" date="2023-07" db="EMBL/GenBank/DDBJ databases">
        <authorList>
            <consortium name="CYATHOMIX"/>
        </authorList>
    </citation>
    <scope>NUCLEOTIDE SEQUENCE</scope>
    <source>
        <strain evidence="18">N/A</strain>
    </source>
</reference>
<dbReference type="Gene3D" id="3.30.60.90">
    <property type="match status" value="1"/>
</dbReference>
<dbReference type="SUPFAM" id="SSF47473">
    <property type="entry name" value="EF-hand"/>
    <property type="match status" value="2"/>
</dbReference>
<dbReference type="SUPFAM" id="SSF47576">
    <property type="entry name" value="Calponin-homology domain, CH-domain"/>
    <property type="match status" value="1"/>
</dbReference>
<feature type="compositionally biased region" description="Polar residues" evidence="14">
    <location>
        <begin position="244"/>
        <end position="261"/>
    </location>
</feature>
<feature type="compositionally biased region" description="Polar residues" evidence="14">
    <location>
        <begin position="1938"/>
        <end position="1948"/>
    </location>
</feature>
<dbReference type="Gene3D" id="1.20.58.60">
    <property type="match status" value="8"/>
</dbReference>
<sequence length="3518" mass="396916">MLFTGSTAKPKRDEKKEKKSDRDERYDIQEGVFVRWGNSLLANEPLTNFRDLADFKYISMIVHVATGNPMTMSGSRYEDSIAILNAINDNKIAPHELAESNQKAVMATWWGLVQAFWKRFGPDPICEEKLTEAIKQWCLEVTKDYDAVSVSDFTSSWRDGYAFNCLLHSFDKNLVDLELVAESTAAERLEYAFATAEREFKVARLLHVKDLQSEHLDAHSVVCYLMTLYLSLIGKSTIGTFQNVDPSTVTPPDQSASSPQYTEPVPSASEDTKAVGVAVTPAIEAQAVEQATQYVVRQESIPAEVPPVQPQQPQAVQPQPQPQVQAPPQPHPQTLQPPTQCSTIPSTSSTLAAPDSAPRAKKPHLQTSAEHSTETEQVRSRKSSSSSQKSSKSRRARKEEMTREFENCLEQVLTWLLEAEEELSLLEEVDESDLKVVRKQFKDFENFMSSLTESQDTVGRVLHRGQLLCGKSETDEERQAIEGQLRVVNGRWEELRELAMQRQNALQLILNRLQNQQLANIEKWLSGVEFEMTSCEPLADNEEAALRQIEAHTKLQAKIHAFQETINDLSSFVAVVDEGESSDERIGALEQRLQFIGERWRTVCEWAEVRASHLDGLAELCAHTAEVFSRLCDWLKQREHELLGLKSAHHLEDPEQISEQVKMLQNAEAALEAEHSSFVRLSQLSCELVARLDKGNGAAANAVRRQLDTVTQRWDNLVARIEEHSRMLVQSGKADVRQFASPLPAGPSAIEQNIKADRVVKPNELSMKITSLEDHAADPGSGTSGTDTDEAANQLVERFLKHVDKMTTEMEPLQAWTTTFSVSKKPEQVRRMISICQEKLMEIKDQEAKVNRLQLELEHMHLSDDLTAAQLKLANDAFEKFAKGWARIVTKISEAMNVLTGHDESDEEHVVAKGIEQWIEGCDKVLTELARATKDEREKRLAKLQQQLETQQTNLSFIEKDPLKRAILKKGLEIVKKRIDGLSEEPSTSKLESDLNAELEGEWCTVGDVAALDKEVERAEKAVEKARNSNMGSEMVEKAETRKAEMMERRRATLAALQKMKSAEEGIKSIAASVEATSSSDISLSGTIVELKHARARLASYENLKKEAERAAEKMLALDDNVPQSITQSTRNRIRELGDRWRELENAIEDHLSCARKEQKRSVQKSISNEERLLEELEKRLADSEKASDAEECCEYLDNLENLLEKVNQSMDVDEEILSMEESYVRDSLTRLNQSRQRLADATRERIAALSRAVADCERFEKQMADIQQWSANVSTLLDLRKSSDVSALDVPDEYKSAYESGTLVQELSREFANWSTALDETAAWLEEGERKDNERFHDQFAHAKNTFADLSQKFADFKHPKAFEEKLERIVHKLTDIENTLDDMTGIEAIFCADALTEAKSVVKKLITIEEDLQSLEKGKEQLIQEGIFDKESAAPFTEKLRHSKKKTKELGVRAEDAVERLEDCVEMYEKILKESEKVEEFLDQLEDRLEKYASEDKSNDEEVVNELISEWNRHESSMKNLEELERLLRENAVKVSEAVCADKRRRADALKIRLDGWSRTVQEMDNDEDTLLMQVDELHTYLVNELDKVKDKKPEEIASALRFLRGDRDRLSSRARKLAAINPRVANANLCGEVADRWSQLESQLHAPEKLTSDLGGVHLNPDLPFHQKIDLLKESFDKARDSLDFDRAPVSNVKQWEQRIKAVDDFLADSRSALEEVIDQGRSLANSGRMELDTHRAIEKLDDIVDVADQLEMEVESQKSLVDPLLAQAEALERDVEAAENVVDALISRNLTDPAIAKATRQDLADRDAQFAALSQRAAAIHADLPGKSSASRDSTLSSLGDKLSRLESMLIQLRGTPSRSIADATPIKTSPDRTSASSMGPLAMEVGNVTDAYMTEDEGMRDEGSASPSKDAPASLPKDKSPRKSPLQGDTAFTLGSSSENGSASPPKAKMRKVIVPKESQERKSAKAPVKEEPKEEVTEVTIGDVDEAEPTVSVTFTQPSTVKVDVETNGHDDHSEDASAAELPPSGPLPSPDGKEEMEKVYANLDAIEEAIASDEQYPMEGIDTMEERYKKMANELEDALRKVDEHQMTMDVLHVSHTQERVQALQKDLAERKERAIEERKEWQTLQHVLFEAEKGVAMGDNAMDRFTGRQTSPPLQELEERQNAVEELLPRTEALVCDAVRRLSTILPRLRENSERARAIRNRVRDVEMRFRDLVRAAREARVRLDARAVDQGQLKQGLENLQFWCDETATELEVDFNPFDAKAIDEAVRLATIKNAQIPEKKAALIALEAAKERLIAMASVDNAEKHEVRRGVSEVAKRIADIRSDLVDRLQALNKQKRDCESFWRLVDDIAKRGSDLRRRCQAINDAVIFTPSPDHVLACHTDARNLKEDVAMIKERVREANAEHPKLAGKNEKKLITVITTCNNAISEASSLPEPQQPSTDDSMRDSSHSQSTVVDATRGELKAPSSSNTTAEMIDDDGELTDEDTVEPEYQGRLESTASSTKDDDKRDPRMPPHMNARDTANWQSLTQLRHWLNELERDASLTVDLVNTAAIKEMNNTVQGIMDHIRMKIMDVVGIQDASAASLVKLKARELVEDMDRVAKQCDRRRTTLTQMAEQSRAWNNAHDAVEIWMQDADSIIGHKRTEESSDAVMREELTAIENLINELEQKKEAIKDVNAKGNAMLDTYKRDEAHNLSHELSKLNMRWSKFNDNLRIRRAVLEATLRSRTDFSTAFTEFEEWLGKIAASLGELETLTDNTQSLKDTAKRREWIQKQKELETELDAHESVLRSVEEMGRKLGAGLESGKERAEIQNRLEAVSQRWKDVRSTEASVRKRLAEAEQEWERLTNTLSSLIGWIEDKSKEMLAQQPVGGSLSTVMAQGAWMKNTEKEMEVKSIQVRDAITNAHSFLMQHDLRPKMHKTGVLAEDDDAEAVDAEQRRCGLQIHADCEKLKEKWAELNTQFTDWDNAVHAAAVRLQELERALAECQLHLSSVESEVEHLHPVERLRLEELKDARRQCELLATRVNDLRIHVDDANDACGRVLAADTPLDQHPRNQLDSVNQRFVALKTALRVRSAALRNALTDFGPSSEHFLNQSVVLPWQRAISKTNQLPYYIDHTTEKTQWEHPVWVEMSKELSQFNRVKFIAYRTAMKLRALQKRLCLDLVDIPMLEKCFSRLAGLSNEESPGLEGMVSSLLPLFEQLHQKHPQMVRSVALAVDLCINFLLNLFDPSRDGLLRVLSFKIALVVFSNAPLEDKYRFLFNLVAQDGQADQKHVALLLYDLIQIPKLVGEAAAFGGSNVEPSVRSCFETVRLSSSISIAPFLEWLKQEPQSVVWLPVMHRLATAEFAKHQAKCNVCKMFPIVGLRYRCLRCFNLDLCQNCFFSQRTAKKHKLKHPMQEYAVPTTSSEDARDFARMVKNKFSRSKSSLGYLPVDVGDEGRPLAAPPAAARNPATEALHQRSAAISHRLAQLTASQPAEPRDERIADIQSPAQLISQVTPHFFKSLELF</sequence>
<evidence type="ECO:0000256" key="7">
    <source>
        <dbReference type="ARBA" id="ARBA00022833"/>
    </source>
</evidence>
<gene>
    <name evidence="18" type="ORF">CYNAS_LOCUS6660</name>
</gene>
<feature type="domain" description="ZZ-type" evidence="17">
    <location>
        <begin position="3359"/>
        <end position="3415"/>
    </location>
</feature>
<feature type="compositionally biased region" description="Polar residues" evidence="14">
    <location>
        <begin position="2437"/>
        <end position="2451"/>
    </location>
</feature>
<feature type="region of interest" description="Disordered" evidence="14">
    <location>
        <begin position="1"/>
        <end position="23"/>
    </location>
</feature>
<dbReference type="InterPro" id="IPR056503">
    <property type="entry name" value="Spectrin_Dys-1"/>
</dbReference>
<evidence type="ECO:0000259" key="17">
    <source>
        <dbReference type="PROSITE" id="PS50135"/>
    </source>
</evidence>
<dbReference type="GO" id="GO:0016010">
    <property type="term" value="C:dystrophin-associated glycoprotein complex"/>
    <property type="evidence" value="ECO:0007669"/>
    <property type="project" value="UniProtKB-ARBA"/>
</dbReference>
<evidence type="ECO:0008006" key="20">
    <source>
        <dbReference type="Google" id="ProtNLM"/>
    </source>
</evidence>
<keyword evidence="3" id="KW-1003">Cell membrane</keyword>
<dbReference type="GO" id="GO:0005737">
    <property type="term" value="C:cytoplasm"/>
    <property type="evidence" value="ECO:0007669"/>
    <property type="project" value="UniProtKB-ARBA"/>
</dbReference>
<dbReference type="PANTHER" id="PTHR12268:SF14">
    <property type="entry name" value="DYSTROPHIN-1"/>
    <property type="match status" value="1"/>
</dbReference>
<evidence type="ECO:0000256" key="12">
    <source>
        <dbReference type="PROSITE-ProRule" id="PRU00228"/>
    </source>
</evidence>
<evidence type="ECO:0000259" key="16">
    <source>
        <dbReference type="PROSITE" id="PS50021"/>
    </source>
</evidence>
<feature type="coiled-coil region" evidence="13">
    <location>
        <begin position="2777"/>
        <end position="2804"/>
    </location>
</feature>
<evidence type="ECO:0000256" key="1">
    <source>
        <dbReference type="ARBA" id="ARBA00004245"/>
    </source>
</evidence>
<feature type="region of interest" description="Disordered" evidence="14">
    <location>
        <begin position="2437"/>
        <end position="2529"/>
    </location>
</feature>
<dbReference type="PROSITE" id="PS01357">
    <property type="entry name" value="ZF_ZZ_1"/>
    <property type="match status" value="1"/>
</dbReference>
<feature type="compositionally biased region" description="Polar residues" evidence="14">
    <location>
        <begin position="1997"/>
        <end position="2006"/>
    </location>
</feature>
<evidence type="ECO:0000256" key="3">
    <source>
        <dbReference type="ARBA" id="ARBA00022475"/>
    </source>
</evidence>
<keyword evidence="4" id="KW-0963">Cytoplasm</keyword>
<feature type="coiled-coil region" evidence="13">
    <location>
        <begin position="1765"/>
        <end position="1792"/>
    </location>
</feature>
<dbReference type="Gene3D" id="2.20.70.10">
    <property type="match status" value="1"/>
</dbReference>
<keyword evidence="6 12" id="KW-0863">Zinc-finger</keyword>
<dbReference type="InterPro" id="IPR002017">
    <property type="entry name" value="Spectrin_repeat"/>
</dbReference>
<evidence type="ECO:0000259" key="15">
    <source>
        <dbReference type="PROSITE" id="PS50020"/>
    </source>
</evidence>
<feature type="coiled-coil region" evidence="13">
    <location>
        <begin position="1160"/>
        <end position="1245"/>
    </location>
</feature>
<dbReference type="Pfam" id="PF00307">
    <property type="entry name" value="CH"/>
    <property type="match status" value="1"/>
</dbReference>
<feature type="compositionally biased region" description="Pro residues" evidence="14">
    <location>
        <begin position="319"/>
        <end position="331"/>
    </location>
</feature>
<dbReference type="GO" id="GO:0008270">
    <property type="term" value="F:zinc ion binding"/>
    <property type="evidence" value="ECO:0007669"/>
    <property type="project" value="UniProtKB-KW"/>
</dbReference>
<keyword evidence="11" id="KW-0206">Cytoskeleton</keyword>
<dbReference type="InterPro" id="IPR015153">
    <property type="entry name" value="EF-hand_dom_typ1"/>
</dbReference>
<protein>
    <recommendedName>
        <fullName evidence="20">Dystrophin</fullName>
    </recommendedName>
</protein>
<feature type="region of interest" description="Disordered" evidence="14">
    <location>
        <begin position="1864"/>
        <end position="1886"/>
    </location>
</feature>
<feature type="compositionally biased region" description="Basic and acidic residues" evidence="14">
    <location>
        <begin position="10"/>
        <end position="23"/>
    </location>
</feature>
<dbReference type="GO" id="GO:0045202">
    <property type="term" value="C:synapse"/>
    <property type="evidence" value="ECO:0007669"/>
    <property type="project" value="GOC"/>
</dbReference>
<evidence type="ECO:0000256" key="2">
    <source>
        <dbReference type="ARBA" id="ARBA00004278"/>
    </source>
</evidence>
<evidence type="ECO:0000313" key="19">
    <source>
        <dbReference type="Proteomes" id="UP001176961"/>
    </source>
</evidence>
<dbReference type="GO" id="GO:0099536">
    <property type="term" value="P:synaptic signaling"/>
    <property type="evidence" value="ECO:0007669"/>
    <property type="project" value="TreeGrafter"/>
</dbReference>
<keyword evidence="19" id="KW-1185">Reference proteome</keyword>
<dbReference type="EMBL" id="CATQJL010000112">
    <property type="protein sequence ID" value="CAJ0594677.1"/>
    <property type="molecule type" value="Genomic_DNA"/>
</dbReference>
<comment type="subcellular location">
    <subcellularLocation>
        <location evidence="2">Cell membrane</location>
        <location evidence="2">Sarcolemma</location>
        <topology evidence="2">Peripheral membrane protein</topology>
        <orientation evidence="2">Cytoplasmic side</orientation>
    </subcellularLocation>
    <subcellularLocation>
        <location evidence="1">Cytoplasm</location>
        <location evidence="1">Cytoskeleton</location>
    </subcellularLocation>
</comment>
<organism evidence="18 19">
    <name type="scientific">Cylicocyclus nassatus</name>
    <name type="common">Nematode worm</name>
    <dbReference type="NCBI Taxonomy" id="53992"/>
    <lineage>
        <taxon>Eukaryota</taxon>
        <taxon>Metazoa</taxon>
        <taxon>Ecdysozoa</taxon>
        <taxon>Nematoda</taxon>
        <taxon>Chromadorea</taxon>
        <taxon>Rhabditida</taxon>
        <taxon>Rhabditina</taxon>
        <taxon>Rhabditomorpha</taxon>
        <taxon>Strongyloidea</taxon>
        <taxon>Strongylidae</taxon>
        <taxon>Cylicocyclus</taxon>
    </lineage>
</organism>
<evidence type="ECO:0000256" key="4">
    <source>
        <dbReference type="ARBA" id="ARBA00022490"/>
    </source>
</evidence>
<evidence type="ECO:0000256" key="14">
    <source>
        <dbReference type="SAM" id="MobiDB-lite"/>
    </source>
</evidence>
<dbReference type="GO" id="GO:0050804">
    <property type="term" value="P:modulation of chemical synaptic transmission"/>
    <property type="evidence" value="ECO:0007669"/>
    <property type="project" value="UniProtKB-ARBA"/>
</dbReference>
<feature type="compositionally biased region" description="Acidic residues" evidence="14">
    <location>
        <begin position="2484"/>
        <end position="2498"/>
    </location>
</feature>
<dbReference type="Gene3D" id="6.10.140.70">
    <property type="match status" value="1"/>
</dbReference>
<dbReference type="PROSITE" id="PS01159">
    <property type="entry name" value="WW_DOMAIN_1"/>
    <property type="match status" value="1"/>
</dbReference>
<evidence type="ECO:0000256" key="9">
    <source>
        <dbReference type="ARBA" id="ARBA00023136"/>
    </source>
</evidence>